<dbReference type="PANTHER" id="PTHR10340:SF24">
    <property type="entry name" value="ACID SPHINGOMYELINASE-LIKE PHOSPHODIESTERASE 3A"/>
    <property type="match status" value="1"/>
</dbReference>
<feature type="domain" description="Sphingomyelin phosphodiesterase C-terminal" evidence="3">
    <location>
        <begin position="221"/>
        <end position="283"/>
    </location>
</feature>
<accession>A0A8C8MHX4</accession>
<dbReference type="InterPro" id="IPR029052">
    <property type="entry name" value="Metallo-depent_PP-like"/>
</dbReference>
<keyword evidence="2" id="KW-0325">Glycoprotein</keyword>
<dbReference type="GeneTree" id="ENSGT00950000183182"/>
<reference evidence="4" key="2">
    <citation type="submission" date="2025-09" db="UniProtKB">
        <authorList>
            <consortium name="Ensembl"/>
        </authorList>
    </citation>
    <scope>IDENTIFICATION</scope>
</reference>
<name>A0A8C8MHX4_ONCTS</name>
<organism evidence="4 5">
    <name type="scientific">Oncorhynchus tshawytscha</name>
    <name type="common">Chinook salmon</name>
    <name type="synonym">Salmo tshawytscha</name>
    <dbReference type="NCBI Taxonomy" id="74940"/>
    <lineage>
        <taxon>Eukaryota</taxon>
        <taxon>Metazoa</taxon>
        <taxon>Chordata</taxon>
        <taxon>Craniata</taxon>
        <taxon>Vertebrata</taxon>
        <taxon>Euteleostomi</taxon>
        <taxon>Actinopterygii</taxon>
        <taxon>Neopterygii</taxon>
        <taxon>Teleostei</taxon>
        <taxon>Protacanthopterygii</taxon>
        <taxon>Salmoniformes</taxon>
        <taxon>Salmonidae</taxon>
        <taxon>Salmoninae</taxon>
        <taxon>Oncorhynchus</taxon>
    </lineage>
</organism>
<dbReference type="AlphaFoldDB" id="A0A8C8MHX4"/>
<evidence type="ECO:0000256" key="1">
    <source>
        <dbReference type="ARBA" id="ARBA00022801"/>
    </source>
</evidence>
<gene>
    <name evidence="4" type="primary">SMPDL3A</name>
</gene>
<evidence type="ECO:0000256" key="2">
    <source>
        <dbReference type="ARBA" id="ARBA00023180"/>
    </source>
</evidence>
<dbReference type="GO" id="GO:0005615">
    <property type="term" value="C:extracellular space"/>
    <property type="evidence" value="ECO:0007669"/>
    <property type="project" value="TreeGrafter"/>
</dbReference>
<sequence length="286" mass="33199">SCIQYKCWFAYSFVDFPLVHRNPIHNINKEMVSQPQTLVFLETSCVTLPAHPVSFQHMKQVAPQPEFMIWTRDSHPHVPSGELSTDVVIQVISNMTQTIREFLLDMPVYPALRNHDNWPQVVISHVPVGYLPYARNTKAVRELYSERLVKIIRNYREIISGHFYGHTHRDSIMFLQDQQGGPVSSLFVTPAVTPIKKAEEPYSNNRDYGLLDIWQYYLNLIEDIQPHSLFQLALSFELGQSETFQKYFCHFMVSYDVCDGACKLTQVFAVQPLDYTSYIIHIEKGH</sequence>
<keyword evidence="5" id="KW-1185">Reference proteome</keyword>
<dbReference type="Pfam" id="PF19272">
    <property type="entry name" value="ASMase_C"/>
    <property type="match status" value="1"/>
</dbReference>
<dbReference type="GO" id="GO:0008081">
    <property type="term" value="F:phosphoric diester hydrolase activity"/>
    <property type="evidence" value="ECO:0007669"/>
    <property type="project" value="TreeGrafter"/>
</dbReference>
<evidence type="ECO:0000259" key="3">
    <source>
        <dbReference type="Pfam" id="PF19272"/>
    </source>
</evidence>
<dbReference type="Ensembl" id="ENSOTST00005098524.2">
    <property type="protein sequence ID" value="ENSOTSP00005090778.1"/>
    <property type="gene ID" value="ENSOTSG00005042622.2"/>
</dbReference>
<dbReference type="SUPFAM" id="SSF56300">
    <property type="entry name" value="Metallo-dependent phosphatases"/>
    <property type="match status" value="1"/>
</dbReference>
<proteinExistence type="predicted"/>
<dbReference type="PANTHER" id="PTHR10340">
    <property type="entry name" value="SPHINGOMYELIN PHOSPHODIESTERASE"/>
    <property type="match status" value="1"/>
</dbReference>
<reference evidence="4" key="1">
    <citation type="submission" date="2025-08" db="UniProtKB">
        <authorList>
            <consortium name="Ensembl"/>
        </authorList>
    </citation>
    <scope>IDENTIFICATION</scope>
</reference>
<dbReference type="Proteomes" id="UP000694402">
    <property type="component" value="Unassembled WGS sequence"/>
</dbReference>
<evidence type="ECO:0000313" key="5">
    <source>
        <dbReference type="Proteomes" id="UP000694402"/>
    </source>
</evidence>
<protein>
    <recommendedName>
        <fullName evidence="3">Sphingomyelin phosphodiesterase C-terminal domain-containing protein</fullName>
    </recommendedName>
</protein>
<keyword evidence="1" id="KW-0378">Hydrolase</keyword>
<evidence type="ECO:0000313" key="4">
    <source>
        <dbReference type="Ensembl" id="ENSOTSP00005090778.1"/>
    </source>
</evidence>
<dbReference type="InterPro" id="IPR045473">
    <property type="entry name" value="ASM_C"/>
</dbReference>